<dbReference type="CDD" id="cd10917">
    <property type="entry name" value="CE4_NodB_like_6s_7s"/>
    <property type="match status" value="1"/>
</dbReference>
<protein>
    <recommendedName>
        <fullName evidence="3">NodB homology domain-containing protein</fullName>
    </recommendedName>
</protein>
<feature type="domain" description="NodB homology" evidence="3">
    <location>
        <begin position="113"/>
        <end position="293"/>
    </location>
</feature>
<feature type="compositionally biased region" description="Polar residues" evidence="1">
    <location>
        <begin position="24"/>
        <end position="35"/>
    </location>
</feature>
<dbReference type="InterPro" id="IPR050248">
    <property type="entry name" value="Polysacc_deacetylase_ArnD"/>
</dbReference>
<dbReference type="InterPro" id="IPR011330">
    <property type="entry name" value="Glyco_hydro/deAcase_b/a-brl"/>
</dbReference>
<dbReference type="GO" id="GO:0005975">
    <property type="term" value="P:carbohydrate metabolic process"/>
    <property type="evidence" value="ECO:0007669"/>
    <property type="project" value="InterPro"/>
</dbReference>
<dbReference type="GO" id="GO:0016810">
    <property type="term" value="F:hydrolase activity, acting on carbon-nitrogen (but not peptide) bonds"/>
    <property type="evidence" value="ECO:0007669"/>
    <property type="project" value="InterPro"/>
</dbReference>
<dbReference type="Pfam" id="PF01522">
    <property type="entry name" value="Polysacc_deac_1"/>
    <property type="match status" value="1"/>
</dbReference>
<evidence type="ECO:0000256" key="2">
    <source>
        <dbReference type="SAM" id="SignalP"/>
    </source>
</evidence>
<dbReference type="Proteomes" id="UP000215459">
    <property type="component" value="Unassembled WGS sequence"/>
</dbReference>
<comment type="caution">
    <text evidence="4">The sequence shown here is derived from an EMBL/GenBank/DDBJ whole genome shotgun (WGS) entry which is preliminary data.</text>
</comment>
<name>A0A235BBJ3_9BACL</name>
<dbReference type="OrthoDB" id="9812065at2"/>
<accession>A0A235BBJ3</accession>
<proteinExistence type="predicted"/>
<evidence type="ECO:0000259" key="3">
    <source>
        <dbReference type="PROSITE" id="PS51677"/>
    </source>
</evidence>
<organism evidence="4 5">
    <name type="scientific">Paludifilum halophilum</name>
    <dbReference type="NCBI Taxonomy" id="1642702"/>
    <lineage>
        <taxon>Bacteria</taxon>
        <taxon>Bacillati</taxon>
        <taxon>Bacillota</taxon>
        <taxon>Bacilli</taxon>
        <taxon>Bacillales</taxon>
        <taxon>Thermoactinomycetaceae</taxon>
        <taxon>Paludifilum</taxon>
    </lineage>
</organism>
<dbReference type="InterPro" id="IPR002509">
    <property type="entry name" value="NODB_dom"/>
</dbReference>
<feature type="chain" id="PRO_5013167198" description="NodB homology domain-containing protein" evidence="2">
    <location>
        <begin position="27"/>
        <end position="317"/>
    </location>
</feature>
<evidence type="ECO:0000256" key="1">
    <source>
        <dbReference type="SAM" id="MobiDB-lite"/>
    </source>
</evidence>
<evidence type="ECO:0000313" key="5">
    <source>
        <dbReference type="Proteomes" id="UP000215459"/>
    </source>
</evidence>
<dbReference type="AlphaFoldDB" id="A0A235BBJ3"/>
<dbReference type="PANTHER" id="PTHR10587">
    <property type="entry name" value="GLYCOSYL TRANSFERASE-RELATED"/>
    <property type="match status" value="1"/>
</dbReference>
<keyword evidence="2" id="KW-0732">Signal</keyword>
<feature type="region of interest" description="Disordered" evidence="1">
    <location>
        <begin position="24"/>
        <end position="94"/>
    </location>
</feature>
<gene>
    <name evidence="4" type="ORF">CHM34_00780</name>
</gene>
<dbReference type="SUPFAM" id="SSF88713">
    <property type="entry name" value="Glycoside hydrolase/deacetylase"/>
    <property type="match status" value="1"/>
</dbReference>
<dbReference type="PROSITE" id="PS51257">
    <property type="entry name" value="PROKAR_LIPOPROTEIN"/>
    <property type="match status" value="1"/>
</dbReference>
<evidence type="ECO:0000313" key="4">
    <source>
        <dbReference type="EMBL" id="OYD09582.1"/>
    </source>
</evidence>
<feature type="compositionally biased region" description="Basic and acidic residues" evidence="1">
    <location>
        <begin position="69"/>
        <end position="94"/>
    </location>
</feature>
<dbReference type="PROSITE" id="PS51677">
    <property type="entry name" value="NODB"/>
    <property type="match status" value="1"/>
</dbReference>
<keyword evidence="5" id="KW-1185">Reference proteome</keyword>
<reference evidence="4 5" key="1">
    <citation type="submission" date="2017-07" db="EMBL/GenBank/DDBJ databases">
        <title>The genome sequence of Paludifilum halophilum highlights mechanisms for microbial adaptation to high salt environemnts.</title>
        <authorList>
            <person name="Belbahri L."/>
        </authorList>
    </citation>
    <scope>NUCLEOTIDE SEQUENCE [LARGE SCALE GENOMIC DNA]</scope>
    <source>
        <strain evidence="4 5">DSM 102817</strain>
    </source>
</reference>
<dbReference type="EMBL" id="NOWF01000001">
    <property type="protein sequence ID" value="OYD09582.1"/>
    <property type="molecule type" value="Genomic_DNA"/>
</dbReference>
<sequence length="317" mass="35818">MRSPMVRTGIFLCIWSLVMMGCSSEAQPPTPSAGQPVTEEKDANTQSEVETLENEKKEESASAQQTPGAREKGEKKQKEKKEQQEEPIREQEKEELKEIKNRSVIYNGSRKTKKIALTFDDGPDKQYTGQILDILKREKVSATFFVIGRMARKHPDMLKRIVQEGHVLANHSWSHRYFPKLPMNQVEREIEKTNRVVKKVTGKEMTLIRPPYGAADGVRKKIHDKGFMIVNWDVDTRDWRSGRTAEAVVKSVKKHAAPGSIILLHSAGGSRDHTVQALPEVIAYLKKQGYSLVTVDDLLDSPAYLETSDQPVSTKKP</sequence>
<feature type="signal peptide" evidence="2">
    <location>
        <begin position="1"/>
        <end position="26"/>
    </location>
</feature>
<dbReference type="Gene3D" id="3.20.20.370">
    <property type="entry name" value="Glycoside hydrolase/deacetylase"/>
    <property type="match status" value="1"/>
</dbReference>